<evidence type="ECO:0000259" key="1">
    <source>
        <dbReference type="Pfam" id="PF09118"/>
    </source>
</evidence>
<dbReference type="EMBL" id="QURL01000001">
    <property type="protein sequence ID" value="RFC66143.1"/>
    <property type="molecule type" value="Genomic_DNA"/>
</dbReference>
<dbReference type="Pfam" id="PF09118">
    <property type="entry name" value="GO-like_E_set"/>
    <property type="match status" value="1"/>
</dbReference>
<dbReference type="Gene3D" id="2.60.40.10">
    <property type="entry name" value="Immunoglobulins"/>
    <property type="match status" value="1"/>
</dbReference>
<dbReference type="InterPro" id="IPR001343">
    <property type="entry name" value="Hemolysn_Ca-bd"/>
</dbReference>
<proteinExistence type="predicted"/>
<dbReference type="InterPro" id="IPR011043">
    <property type="entry name" value="Gal_Oxase/kelch_b-propeller"/>
</dbReference>
<dbReference type="CDD" id="cd02851">
    <property type="entry name" value="E_set_GO_C"/>
    <property type="match status" value="1"/>
</dbReference>
<dbReference type="InterPro" id="IPR037293">
    <property type="entry name" value="Gal_Oxidase_central_sf"/>
</dbReference>
<dbReference type="AlphaFoldDB" id="A0A371XA77"/>
<evidence type="ECO:0000313" key="2">
    <source>
        <dbReference type="EMBL" id="RFC66143.1"/>
    </source>
</evidence>
<dbReference type="Gene3D" id="2.150.10.10">
    <property type="entry name" value="Serralysin-like metalloprotease, C-terminal"/>
    <property type="match status" value="2"/>
</dbReference>
<organism evidence="2 3">
    <name type="scientific">Fulvimarina endophytica</name>
    <dbReference type="NCBI Taxonomy" id="2293836"/>
    <lineage>
        <taxon>Bacteria</taxon>
        <taxon>Pseudomonadati</taxon>
        <taxon>Pseudomonadota</taxon>
        <taxon>Alphaproteobacteria</taxon>
        <taxon>Hyphomicrobiales</taxon>
        <taxon>Aurantimonadaceae</taxon>
        <taxon>Fulvimarina</taxon>
    </lineage>
</organism>
<dbReference type="SUPFAM" id="SSF51120">
    <property type="entry name" value="beta-Roll"/>
    <property type="match status" value="3"/>
</dbReference>
<dbReference type="PANTHER" id="PTHR32208">
    <property type="entry name" value="SECRETED PROTEIN-RELATED"/>
    <property type="match status" value="1"/>
</dbReference>
<keyword evidence="3" id="KW-1185">Reference proteome</keyword>
<dbReference type="PANTHER" id="PTHR32208:SF56">
    <property type="entry name" value="GALACTOSE OXIDASE-RELATED"/>
    <property type="match status" value="1"/>
</dbReference>
<dbReference type="InterPro" id="IPR014756">
    <property type="entry name" value="Ig_E-set"/>
</dbReference>
<dbReference type="SUPFAM" id="SSF50965">
    <property type="entry name" value="Galactose oxidase, central domain"/>
    <property type="match status" value="2"/>
</dbReference>
<reference evidence="2 3" key="1">
    <citation type="submission" date="2018-08" db="EMBL/GenBank/DDBJ databases">
        <title>Fulvimarina sp. 85, whole genome shotgun sequence.</title>
        <authorList>
            <person name="Tuo L."/>
        </authorList>
    </citation>
    <scope>NUCLEOTIDE SEQUENCE [LARGE SCALE GENOMIC DNA]</scope>
    <source>
        <strain evidence="2 3">85</strain>
    </source>
</reference>
<evidence type="ECO:0000313" key="3">
    <source>
        <dbReference type="Proteomes" id="UP000264310"/>
    </source>
</evidence>
<name>A0A371XA77_9HYPH</name>
<dbReference type="InterPro" id="IPR011049">
    <property type="entry name" value="Serralysin-like_metalloprot_C"/>
</dbReference>
<protein>
    <submittedName>
        <fullName evidence="2">DUF1929 domain-containing protein</fullName>
    </submittedName>
</protein>
<dbReference type="PRINTS" id="PR00313">
    <property type="entry name" value="CABNDNGRPT"/>
</dbReference>
<sequence length="1153" mass="121405">MCLVFFMDADGVLVMVQSANARNGAVSGSWSPLMDWPIMAIHSIVMQDGRVLTFGTDIEGAQGATMYHAIYDPLTGEHQLLDHHTHTPTDIFCSAALIIPGSDRILMAGGDARPLGYTNGPVNDSNIFYGGMGHMMSDPSGDMSTPRWYPSQVSLNDGRILVIGGTGSTDGVPEIYTPGMGWHRLEGAADADMIQRSGGDVYGSDVVTTYYPRIFTHTDGSVFYFANGLGPNGTHDLVRLDPGGAGSVTIIGQLPFVPDWEAPTVMYQPDKVLVHDYANGLWTIDMTGAAPVITRVAELESSRSWSNMTVMADGRILINGGSSTGFTEQGAVLTALVWDPETNQLTEVGDEAHARLYHSSSVLLVDGTILSSGGGASTLSEHDYLDAQIYRPDYLFNADGSVAERPILSAATDRVSHDGQFEISVGDPSSISKITFVKSGAATHSFNMETRVLTLDYTVRPDGKIVVEMPGVGAGATPGSWMLFVWDKNGTPSIAEMIAVDPIYANGEALDANSLLLNGALETAIDPVQSGYTDFLFGWTIEGDTVTVLGRDQVPYDLPGEGAVALDANDGTLNQRIDTRAGQIYRLELDLGTLSAGSRTAFEVLWNGDVVARVAAPATGSERLAVTMTGTGNADKLTLRSRGEAVVVDAVTLVATDTAIAAKPFAAIPSVDLLPNFDKVIQADGSGRPSFGTRLDDRHVGTAGDDVFASSRGNDRYEGGAGGYDQVDFSGSPADYTFTRNADGSVTVKSMIEGTDRLVDIDGIWFQGSQTWSWLADLAGPVPTQPVTVDPTPVDPVPGVNVIRASAAGGYIEGTAGSDHFIGGAGNDTFRGGAGDDRMEGGEGYNQSDYDGNASDYVVLRAADDSVTVRDKATGATDTLIDIDGLWFGGEAKWYAVGDLALPAPTQPVPVDPTPVDPVPGVNVIRASAAGGYIEGTAGNDHFIGGAGNDTFRGGAGDDRMEGGEGYNQSDYDGNASDYVVLRAADDSVTVRDKATGATDTLIDIDGLWFGGEAKWYAVGDLATAAPGGGVADPAPVVIRASEAGGYLVGTDGDDHFISAGGNNSFYGGTGDDRYEGGAAYDQVDYDGRIADYDFQRSEDGRVIVTSETYGTDTLVDIDGLWFRGEAAWYAIDDAVSQDLTSPAPDVMPDHVH</sequence>
<dbReference type="SUPFAM" id="SSF81296">
    <property type="entry name" value="E set domains"/>
    <property type="match status" value="1"/>
</dbReference>
<dbReference type="Pfam" id="PF00353">
    <property type="entry name" value="HemolysinCabind"/>
    <property type="match status" value="4"/>
</dbReference>
<dbReference type="InterPro" id="IPR013783">
    <property type="entry name" value="Ig-like_fold"/>
</dbReference>
<dbReference type="InterPro" id="IPR015202">
    <property type="entry name" value="GO-like_E_set"/>
</dbReference>
<feature type="domain" description="Galactose oxidase-like Early set" evidence="1">
    <location>
        <begin position="405"/>
        <end position="500"/>
    </location>
</feature>
<accession>A0A371XA77</accession>
<dbReference type="GO" id="GO:0005509">
    <property type="term" value="F:calcium ion binding"/>
    <property type="evidence" value="ECO:0007669"/>
    <property type="project" value="InterPro"/>
</dbReference>
<comment type="caution">
    <text evidence="2">The sequence shown here is derived from an EMBL/GenBank/DDBJ whole genome shotgun (WGS) entry which is preliminary data.</text>
</comment>
<dbReference type="Proteomes" id="UP000264310">
    <property type="component" value="Unassembled WGS sequence"/>
</dbReference>
<dbReference type="Gene3D" id="2.130.10.80">
    <property type="entry name" value="Galactose oxidase/kelch, beta-propeller"/>
    <property type="match status" value="1"/>
</dbReference>
<gene>
    <name evidence="2" type="ORF">DYI37_01340</name>
</gene>